<organism evidence="1 2">
    <name type="scientific">Pseudomonas phage Itty13</name>
    <dbReference type="NCBI Taxonomy" id="2805750"/>
    <lineage>
        <taxon>Viruses</taxon>
        <taxon>Duplodnaviria</taxon>
        <taxon>Heunggongvirae</taxon>
        <taxon>Uroviricota</taxon>
        <taxon>Caudoviricetes</taxon>
        <taxon>Ittyvirus</taxon>
        <taxon>Ittyvirus itty13</taxon>
    </lineage>
</organism>
<protein>
    <recommendedName>
        <fullName evidence="3">Tail fiber protein</fullName>
    </recommendedName>
</protein>
<proteinExistence type="predicted"/>
<evidence type="ECO:0000313" key="1">
    <source>
        <dbReference type="EMBL" id="QRE00589.1"/>
    </source>
</evidence>
<dbReference type="RefSeq" id="YP_010671602.1">
    <property type="nucleotide sequence ID" value="NC_070969.1"/>
</dbReference>
<name>A0A889IQZ1_9CAUD</name>
<dbReference type="GeneID" id="77947856"/>
<dbReference type="EMBL" id="MW460249">
    <property type="protein sequence ID" value="QRE00589.1"/>
    <property type="molecule type" value="Genomic_DNA"/>
</dbReference>
<dbReference type="Proteomes" id="UP000610026">
    <property type="component" value="Segment"/>
</dbReference>
<evidence type="ECO:0000313" key="2">
    <source>
        <dbReference type="Proteomes" id="UP000610026"/>
    </source>
</evidence>
<reference evidence="1" key="1">
    <citation type="submission" date="2021-01" db="EMBL/GenBank/DDBJ databases">
        <authorList>
            <person name="Ben Porat S."/>
            <person name="Alkalay-Oren S."/>
            <person name="Coppenhagen-Glazer S."/>
            <person name="Hazan R."/>
        </authorList>
    </citation>
    <scope>NUCLEOTIDE SEQUENCE</scope>
</reference>
<dbReference type="KEGG" id="vg:77947856"/>
<accession>A0A889IQZ1</accession>
<evidence type="ECO:0008006" key="3">
    <source>
        <dbReference type="Google" id="ProtNLM"/>
    </source>
</evidence>
<sequence>MAVLLKNNATSRLASSISAAATSFAVSAGDGGKFPFPPAGQGQWYPVTVIDSAGNMEVMRCTARSGDVLTVARGQEGTTARAFNAGDRVELRITAAAMLEFQQTSDISAYMQGMLGDPDAASARNRLQLQDGAISQKQATALDNATGRLMTVGAFGLGKMLDLRGTVLESGTPTDVFGKGMVAGFARGGSDGLNIPAVAGTNQYGVLIVNGQWSDTSGGHGAAQRMFIRNGNLFFQVQSNATTWGPWSQAFSDVNLTITDFARTILDDANAAAVRQTLELGSAAQWDAQASVGDTALNRLLRMGAFGLGGVMIGPSVGIGQSNPTGFYYRSGEPGGHFFLDVRLSSTTAGFRLSNLPYQDRFFLHAAAGANSIGLRSPVEIYHTGNMPTLTAGNGLTGGGALNADRTLTLGTPGTISTGTGNSVTATSHTHALSLTTADVTSLTADAGIGAIGTYAYLFNSSGPNVGAGGTTSGANLRWTSHNAVSGGAPSGTWRCMGNGNTGGATVWLRIS</sequence>
<keyword evidence="2" id="KW-1185">Reference proteome</keyword>